<gene>
    <name evidence="15" type="ORF">B0A49_09994</name>
</gene>
<comment type="subcellular location">
    <subcellularLocation>
        <location evidence="1">Vacuole</location>
    </subcellularLocation>
</comment>
<dbReference type="GO" id="GO:0000324">
    <property type="term" value="C:fungal-type vacuole"/>
    <property type="evidence" value="ECO:0007669"/>
    <property type="project" value="TreeGrafter"/>
</dbReference>
<feature type="chain" id="PRO_5020322047" evidence="13">
    <location>
        <begin position="19"/>
        <end position="400"/>
    </location>
</feature>
<keyword evidence="6 12" id="KW-0064">Aspartyl protease</keyword>
<evidence type="ECO:0000256" key="12">
    <source>
        <dbReference type="RuleBase" id="RU000454"/>
    </source>
</evidence>
<evidence type="ECO:0000256" key="10">
    <source>
        <dbReference type="PIRSR" id="PIRSR601461-1"/>
    </source>
</evidence>
<dbReference type="Proteomes" id="UP000308768">
    <property type="component" value="Unassembled WGS sequence"/>
</dbReference>
<dbReference type="PRINTS" id="PR00792">
    <property type="entry name" value="PEPSIN"/>
</dbReference>
<accession>A0A4U0WH45</accession>
<keyword evidence="4 12" id="KW-0645">Protease</keyword>
<evidence type="ECO:0000256" key="11">
    <source>
        <dbReference type="PIRSR" id="PIRSR601461-2"/>
    </source>
</evidence>
<dbReference type="SUPFAM" id="SSF50630">
    <property type="entry name" value="Acid proteases"/>
    <property type="match status" value="1"/>
</dbReference>
<dbReference type="GO" id="GO:0006508">
    <property type="term" value="P:proteolysis"/>
    <property type="evidence" value="ECO:0007669"/>
    <property type="project" value="UniProtKB-KW"/>
</dbReference>
<reference evidence="15 16" key="1">
    <citation type="submission" date="2017-03" db="EMBL/GenBank/DDBJ databases">
        <title>Genomes of endolithic fungi from Antarctica.</title>
        <authorList>
            <person name="Coleine C."/>
            <person name="Masonjones S."/>
            <person name="Stajich J.E."/>
        </authorList>
    </citation>
    <scope>NUCLEOTIDE SEQUENCE [LARGE SCALE GENOMIC DNA]</scope>
    <source>
        <strain evidence="15 16">CCFEE 5187</strain>
    </source>
</reference>
<keyword evidence="16" id="KW-1185">Reference proteome</keyword>
<evidence type="ECO:0000256" key="7">
    <source>
        <dbReference type="ARBA" id="ARBA00022801"/>
    </source>
</evidence>
<keyword evidence="5 13" id="KW-0732">Signal</keyword>
<name>A0A4U0WH45_9PEZI</name>
<keyword evidence="9" id="KW-0325">Glycoprotein</keyword>
<organism evidence="15 16">
    <name type="scientific">Cryomyces minteri</name>
    <dbReference type="NCBI Taxonomy" id="331657"/>
    <lineage>
        <taxon>Eukaryota</taxon>
        <taxon>Fungi</taxon>
        <taxon>Dikarya</taxon>
        <taxon>Ascomycota</taxon>
        <taxon>Pezizomycotina</taxon>
        <taxon>Dothideomycetes</taxon>
        <taxon>Dothideomycetes incertae sedis</taxon>
        <taxon>Cryomyces</taxon>
    </lineage>
</organism>
<evidence type="ECO:0000256" key="9">
    <source>
        <dbReference type="ARBA" id="ARBA00023180"/>
    </source>
</evidence>
<evidence type="ECO:0000256" key="4">
    <source>
        <dbReference type="ARBA" id="ARBA00022670"/>
    </source>
</evidence>
<dbReference type="InterPro" id="IPR001461">
    <property type="entry name" value="Aspartic_peptidase_A1"/>
</dbReference>
<evidence type="ECO:0000313" key="16">
    <source>
        <dbReference type="Proteomes" id="UP000308768"/>
    </source>
</evidence>
<evidence type="ECO:0000256" key="1">
    <source>
        <dbReference type="ARBA" id="ARBA00004116"/>
    </source>
</evidence>
<feature type="disulfide bond" evidence="11">
    <location>
        <begin position="117"/>
        <end position="122"/>
    </location>
</feature>
<dbReference type="EMBL" id="NAJN01001742">
    <property type="protein sequence ID" value="TKA61426.1"/>
    <property type="molecule type" value="Genomic_DNA"/>
</dbReference>
<dbReference type="OrthoDB" id="771136at2759"/>
<evidence type="ECO:0000256" key="2">
    <source>
        <dbReference type="ARBA" id="ARBA00007447"/>
    </source>
</evidence>
<dbReference type="GO" id="GO:0004190">
    <property type="term" value="F:aspartic-type endopeptidase activity"/>
    <property type="evidence" value="ECO:0007669"/>
    <property type="project" value="UniProtKB-KW"/>
</dbReference>
<keyword evidence="8 11" id="KW-1015">Disulfide bond</keyword>
<dbReference type="Gene3D" id="2.40.70.10">
    <property type="entry name" value="Acid Proteases"/>
    <property type="match status" value="2"/>
</dbReference>
<dbReference type="PANTHER" id="PTHR47966:SF51">
    <property type="entry name" value="BETA-SITE APP-CLEAVING ENZYME, ISOFORM A-RELATED"/>
    <property type="match status" value="1"/>
</dbReference>
<sequence length="400" mass="43587">MKGAFLLAAGALLGSASAGVHKMKLKKVPLSEQLEHTTINEQMKALGQKYMGIRPQGHANEMFKDTSIHLDGGHPVPVNNFLNAQYFSEIAIGTPPQEFKVVLDTGSSNLWVPSQKCGSIACYLHTKYDSSSSSTYKKNGSEFEIRYGSGSLSGFVSQDVVQIGDIKIKHQDFAEATSEPGLAFAFGRFDGIMGLGYDTISVNRIVPPFYNMLDQGLLDEPVFAFYLSDTNNQGDESEAIFGGINKDHYTGKMTKIPLRRKAYWEVDLDAITFGDATAELDNTGVILDTGTSLIALPSTLAELLNKEIGAKKGYNGQYTVECDKRDSLPDLTLTLTGYNFTIGPYDYILEVQGSCISSFFGMDFPEPAGPLAILGDAFLRKWYSVYDLGTNSVGLARSKA</sequence>
<evidence type="ECO:0000256" key="13">
    <source>
        <dbReference type="SAM" id="SignalP"/>
    </source>
</evidence>
<dbReference type="PROSITE" id="PS51767">
    <property type="entry name" value="PEPTIDASE_A1"/>
    <property type="match status" value="1"/>
</dbReference>
<evidence type="ECO:0000256" key="3">
    <source>
        <dbReference type="ARBA" id="ARBA00022554"/>
    </source>
</evidence>
<evidence type="ECO:0000256" key="8">
    <source>
        <dbReference type="ARBA" id="ARBA00023157"/>
    </source>
</evidence>
<keyword evidence="7 12" id="KW-0378">Hydrolase</keyword>
<feature type="signal peptide" evidence="13">
    <location>
        <begin position="1"/>
        <end position="18"/>
    </location>
</feature>
<proteinExistence type="inferred from homology"/>
<feature type="active site" evidence="10">
    <location>
        <position position="288"/>
    </location>
</feature>
<protein>
    <submittedName>
        <fullName evidence="15">Vacuolar protease A</fullName>
    </submittedName>
</protein>
<evidence type="ECO:0000256" key="5">
    <source>
        <dbReference type="ARBA" id="ARBA00022729"/>
    </source>
</evidence>
<dbReference type="FunFam" id="2.40.70.10:FF:000002">
    <property type="entry name" value="Vacuolar aspartic proteinase"/>
    <property type="match status" value="1"/>
</dbReference>
<feature type="domain" description="Peptidase A1" evidence="14">
    <location>
        <begin position="86"/>
        <end position="396"/>
    </location>
</feature>
<feature type="disulfide bond" evidence="11">
    <location>
        <begin position="322"/>
        <end position="355"/>
    </location>
</feature>
<dbReference type="PANTHER" id="PTHR47966">
    <property type="entry name" value="BETA-SITE APP-CLEAVING ENZYME, ISOFORM A-RELATED"/>
    <property type="match status" value="1"/>
</dbReference>
<dbReference type="STRING" id="331657.A0A4U0WH45"/>
<dbReference type="InterPro" id="IPR033121">
    <property type="entry name" value="PEPTIDASE_A1"/>
</dbReference>
<comment type="similarity">
    <text evidence="2 12">Belongs to the peptidase A1 family.</text>
</comment>
<evidence type="ECO:0000256" key="6">
    <source>
        <dbReference type="ARBA" id="ARBA00022750"/>
    </source>
</evidence>
<evidence type="ECO:0000313" key="15">
    <source>
        <dbReference type="EMBL" id="TKA61426.1"/>
    </source>
</evidence>
<feature type="active site" evidence="10">
    <location>
        <position position="104"/>
    </location>
</feature>
<dbReference type="InterPro" id="IPR021109">
    <property type="entry name" value="Peptidase_aspartic_dom_sf"/>
</dbReference>
<keyword evidence="3" id="KW-0926">Vacuole</keyword>
<dbReference type="AlphaFoldDB" id="A0A4U0WH45"/>
<dbReference type="FunFam" id="2.40.70.10:FF:000036">
    <property type="entry name" value="Vacuolar aspartic protease"/>
    <property type="match status" value="1"/>
</dbReference>
<comment type="caution">
    <text evidence="15">The sequence shown here is derived from an EMBL/GenBank/DDBJ whole genome shotgun (WGS) entry which is preliminary data.</text>
</comment>
<evidence type="ECO:0000259" key="14">
    <source>
        <dbReference type="PROSITE" id="PS51767"/>
    </source>
</evidence>
<dbReference type="Pfam" id="PF00026">
    <property type="entry name" value="Asp"/>
    <property type="match status" value="1"/>
</dbReference>
<dbReference type="InterPro" id="IPR001969">
    <property type="entry name" value="Aspartic_peptidase_AS"/>
</dbReference>
<dbReference type="PROSITE" id="PS00141">
    <property type="entry name" value="ASP_PROTEASE"/>
    <property type="match status" value="2"/>
</dbReference>